<feature type="compositionally biased region" description="Low complexity" evidence="1">
    <location>
        <begin position="28"/>
        <end position="40"/>
    </location>
</feature>
<sequence>MNHVRISIGLAAATMLLLGGCADDGDDSGSPPSSTRSATSHGAAPTPEQLAAALVTADDYDGTWAVNVPQDAEGAIDGVVPESKQGMLPRIELCGKAGRESHLAAEGLRWQAFRQIDQSEEDPIDMATGDRVGHMIFVQEYLLAEDPAEVESTFNALRDGMRACQGKIPAGEEGPGEAEPMAIPDVGDDRYGDVTRLAEAGGGAYWLLHNSLVRQGPVLMDLQVVDIVMGQGVEPAFTTEGIGAFVATAVEKLP</sequence>
<dbReference type="Proteomes" id="UP001204524">
    <property type="component" value="Unassembled WGS sequence"/>
</dbReference>
<accession>A0ABT1KRC3</accession>
<organism evidence="2 3">
    <name type="scientific">Nocardioides pinisoli</name>
    <dbReference type="NCBI Taxonomy" id="2950279"/>
    <lineage>
        <taxon>Bacteria</taxon>
        <taxon>Bacillati</taxon>
        <taxon>Actinomycetota</taxon>
        <taxon>Actinomycetes</taxon>
        <taxon>Propionibacteriales</taxon>
        <taxon>Nocardioidaceae</taxon>
        <taxon>Nocardioides</taxon>
    </lineage>
</organism>
<feature type="region of interest" description="Disordered" evidence="1">
    <location>
        <begin position="23"/>
        <end position="45"/>
    </location>
</feature>
<reference evidence="2 3" key="1">
    <citation type="submission" date="2022-06" db="EMBL/GenBank/DDBJ databases">
        <authorList>
            <person name="So Y."/>
        </authorList>
    </citation>
    <scope>NUCLEOTIDE SEQUENCE [LARGE SCALE GENOMIC DNA]</scope>
    <source>
        <strain evidence="2 3">STR3</strain>
    </source>
</reference>
<evidence type="ECO:0000313" key="2">
    <source>
        <dbReference type="EMBL" id="MCP3420289.1"/>
    </source>
</evidence>
<evidence type="ECO:0000313" key="3">
    <source>
        <dbReference type="Proteomes" id="UP001204524"/>
    </source>
</evidence>
<dbReference type="PROSITE" id="PS51257">
    <property type="entry name" value="PROKAR_LIPOPROTEIN"/>
    <property type="match status" value="1"/>
</dbReference>
<dbReference type="RefSeq" id="WP_254179533.1">
    <property type="nucleotide sequence ID" value="NZ_JANARS010000001.1"/>
</dbReference>
<name>A0ABT1KRC3_9ACTN</name>
<comment type="caution">
    <text evidence="2">The sequence shown here is derived from an EMBL/GenBank/DDBJ whole genome shotgun (WGS) entry which is preliminary data.</text>
</comment>
<proteinExistence type="predicted"/>
<gene>
    <name evidence="2" type="ORF">NCI01_00625</name>
</gene>
<evidence type="ECO:0008006" key="4">
    <source>
        <dbReference type="Google" id="ProtNLM"/>
    </source>
</evidence>
<evidence type="ECO:0000256" key="1">
    <source>
        <dbReference type="SAM" id="MobiDB-lite"/>
    </source>
</evidence>
<dbReference type="EMBL" id="JANARS010000001">
    <property type="protein sequence ID" value="MCP3420289.1"/>
    <property type="molecule type" value="Genomic_DNA"/>
</dbReference>
<keyword evidence="3" id="KW-1185">Reference proteome</keyword>
<protein>
    <recommendedName>
        <fullName evidence="4">PknH-like extracellular domain-containing protein</fullName>
    </recommendedName>
</protein>